<keyword evidence="1 4" id="KW-0732">Signal</keyword>
<dbReference type="Pfam" id="PF14200">
    <property type="entry name" value="RicinB_lectin_2"/>
    <property type="match status" value="2"/>
</dbReference>
<evidence type="ECO:0000256" key="4">
    <source>
        <dbReference type="SAM" id="SignalP"/>
    </source>
</evidence>
<dbReference type="AlphaFoldDB" id="A0A1Y1UV97"/>
<dbReference type="Proteomes" id="UP000193719">
    <property type="component" value="Unassembled WGS sequence"/>
</dbReference>
<dbReference type="CDD" id="cd00161">
    <property type="entry name" value="beta-trefoil_Ricin-like"/>
    <property type="match status" value="1"/>
</dbReference>
<dbReference type="InterPro" id="IPR035992">
    <property type="entry name" value="Ricin_B-like_lectins"/>
</dbReference>
<evidence type="ECO:0000313" key="7">
    <source>
        <dbReference type="Proteomes" id="UP000193719"/>
    </source>
</evidence>
<feature type="domain" description="CBM10" evidence="5">
    <location>
        <begin position="182"/>
        <end position="219"/>
    </location>
</feature>
<keyword evidence="6" id="KW-0430">Lectin</keyword>
<proteinExistence type="predicted"/>
<feature type="signal peptide" evidence="4">
    <location>
        <begin position="1"/>
        <end position="18"/>
    </location>
</feature>
<feature type="chain" id="PRO_5012553391" evidence="4">
    <location>
        <begin position="19"/>
        <end position="223"/>
    </location>
</feature>
<reference evidence="6 7" key="2">
    <citation type="submission" date="2016-08" db="EMBL/GenBank/DDBJ databases">
        <title>Pervasive Adenine N6-methylation of Active Genes in Fungi.</title>
        <authorList>
            <consortium name="DOE Joint Genome Institute"/>
            <person name="Mondo S.J."/>
            <person name="Dannebaum R.O."/>
            <person name="Kuo R.C."/>
            <person name="Labutti K."/>
            <person name="Haridas S."/>
            <person name="Kuo A."/>
            <person name="Salamov A."/>
            <person name="Ahrendt S.R."/>
            <person name="Lipzen A."/>
            <person name="Sullivan W."/>
            <person name="Andreopoulos W.B."/>
            <person name="Clum A."/>
            <person name="Lindquist E."/>
            <person name="Daum C."/>
            <person name="Ramamoorthy G.K."/>
            <person name="Gryganskyi A."/>
            <person name="Culley D."/>
            <person name="Magnuson J.K."/>
            <person name="James T.Y."/>
            <person name="O'Malley M.A."/>
            <person name="Stajich J.E."/>
            <person name="Spatafora J.W."/>
            <person name="Visel A."/>
            <person name="Grigoriev I.V."/>
        </authorList>
    </citation>
    <scope>NUCLEOTIDE SEQUENCE [LARGE SCALE GENOMIC DNA]</scope>
    <source>
        <strain evidence="7">finn</strain>
    </source>
</reference>
<organism evidence="6 7">
    <name type="scientific">Piromyces finnis</name>
    <dbReference type="NCBI Taxonomy" id="1754191"/>
    <lineage>
        <taxon>Eukaryota</taxon>
        <taxon>Fungi</taxon>
        <taxon>Fungi incertae sedis</taxon>
        <taxon>Chytridiomycota</taxon>
        <taxon>Chytridiomycota incertae sedis</taxon>
        <taxon>Neocallimastigomycetes</taxon>
        <taxon>Neocallimastigales</taxon>
        <taxon>Neocallimastigaceae</taxon>
        <taxon>Piromyces</taxon>
    </lineage>
</organism>
<dbReference type="Gene3D" id="3.90.1220.10">
    <property type="entry name" value="Cellulose docking domain, dockering"/>
    <property type="match status" value="1"/>
</dbReference>
<dbReference type="InterPro" id="IPR000772">
    <property type="entry name" value="Ricin_B_lectin"/>
</dbReference>
<evidence type="ECO:0000259" key="5">
    <source>
        <dbReference type="PROSITE" id="PS51763"/>
    </source>
</evidence>
<dbReference type="EMBL" id="MCFH01000074">
    <property type="protein sequence ID" value="ORX41951.1"/>
    <property type="molecule type" value="Genomic_DNA"/>
</dbReference>
<protein>
    <submittedName>
        <fullName evidence="6">Ricin B-like lectin</fullName>
    </submittedName>
</protein>
<keyword evidence="3" id="KW-0378">Hydrolase</keyword>
<comment type="caution">
    <text evidence="6">The sequence shown here is derived from an EMBL/GenBank/DDBJ whole genome shotgun (WGS) entry which is preliminary data.</text>
</comment>
<dbReference type="GO" id="GO:0016787">
    <property type="term" value="F:hydrolase activity"/>
    <property type="evidence" value="ECO:0007669"/>
    <property type="project" value="UniProtKB-KW"/>
</dbReference>
<dbReference type="Pfam" id="PF02013">
    <property type="entry name" value="CBM_10"/>
    <property type="match status" value="1"/>
</dbReference>
<reference evidence="6 7" key="1">
    <citation type="submission" date="2016-08" db="EMBL/GenBank/DDBJ databases">
        <title>Genomes of anaerobic fungi encode conserved fungal cellulosomes for biomass hydrolysis.</title>
        <authorList>
            <consortium name="DOE Joint Genome Institute"/>
            <person name="Haitjema C.H."/>
            <person name="Gilmore S.P."/>
            <person name="Henske J.K."/>
            <person name="Solomon K.V."/>
            <person name="De Groot R."/>
            <person name="Kuo A."/>
            <person name="Mondo S.J."/>
            <person name="Salamov A.A."/>
            <person name="Labutti K."/>
            <person name="Zhao Z."/>
            <person name="Chiniquy J."/>
            <person name="Barry K."/>
            <person name="Brewer H.M."/>
            <person name="Purvine S.O."/>
            <person name="Wright A.T."/>
            <person name="Boxma B."/>
            <person name="Van Alen T."/>
            <person name="Hackstein J.H."/>
            <person name="Baker S.E."/>
            <person name="Grigoriev I.V."/>
            <person name="O'Malley M.A."/>
        </authorList>
    </citation>
    <scope>NUCLEOTIDE SEQUENCE [LARGE SCALE GENOMIC DNA]</scope>
    <source>
        <strain evidence="7">finn</strain>
    </source>
</reference>
<evidence type="ECO:0000256" key="1">
    <source>
        <dbReference type="ARBA" id="ARBA00022729"/>
    </source>
</evidence>
<dbReference type="InterPro" id="IPR002883">
    <property type="entry name" value="CBM10/Dockerin_dom"/>
</dbReference>
<dbReference type="PROSITE" id="PS51763">
    <property type="entry name" value="CBM10"/>
    <property type="match status" value="1"/>
</dbReference>
<evidence type="ECO:0000256" key="2">
    <source>
        <dbReference type="ARBA" id="ARBA00022737"/>
    </source>
</evidence>
<dbReference type="InterPro" id="IPR009034">
    <property type="entry name" value="Dockerin_dom_fun_sf"/>
</dbReference>
<keyword evidence="7" id="KW-1185">Reference proteome</keyword>
<keyword evidence="2" id="KW-0677">Repeat</keyword>
<evidence type="ECO:0000313" key="6">
    <source>
        <dbReference type="EMBL" id="ORX41951.1"/>
    </source>
</evidence>
<accession>A0A1Y1UV97</accession>
<evidence type="ECO:0000256" key="3">
    <source>
        <dbReference type="ARBA" id="ARBA00022801"/>
    </source>
</evidence>
<dbReference type="SUPFAM" id="SSF50370">
    <property type="entry name" value="Ricin B-like lectins"/>
    <property type="match status" value="1"/>
</dbReference>
<dbReference type="OrthoDB" id="6770063at2759"/>
<name>A0A1Y1UV97_9FUNG</name>
<sequence length="223" mass="24332">MRISFVTLLSAFCAIASAATPTSGPKGAQLKDGWYFIKNPESGKYLQVSAATNGSSGGNLVISKGTKDQGQKWKVTNVGKGLVTFTTALGDYMIDVSGGKNENGTNVQLYNAYGGDAQQFMILKTTQENVYTIGTKVSYFDKALDIEGMRTEDGTNVLQWTNEMKPNQGWSFERADDDDDDDCWSDVLGYSCCSKCLEAVYEDQDGKWGVEKGDWCGILPHCI</sequence>
<dbReference type="GO" id="GO:0030246">
    <property type="term" value="F:carbohydrate binding"/>
    <property type="evidence" value="ECO:0007669"/>
    <property type="project" value="UniProtKB-KW"/>
</dbReference>
<gene>
    <name evidence="6" type="ORF">BCR36DRAFT_587595</name>
</gene>
<dbReference type="PROSITE" id="PS50231">
    <property type="entry name" value="RICIN_B_LECTIN"/>
    <property type="match status" value="1"/>
</dbReference>
<dbReference type="SUPFAM" id="SSF64571">
    <property type="entry name" value="Cellulose docking domain, dockering"/>
    <property type="match status" value="1"/>
</dbReference>
<dbReference type="Gene3D" id="2.80.10.50">
    <property type="match status" value="2"/>
</dbReference>